<name>A0AC35F163_9BILA</name>
<dbReference type="Proteomes" id="UP000887580">
    <property type="component" value="Unplaced"/>
</dbReference>
<dbReference type="WBParaSite" id="PS1159_v2.g12712.t1">
    <property type="protein sequence ID" value="PS1159_v2.g12712.t1"/>
    <property type="gene ID" value="PS1159_v2.g12712"/>
</dbReference>
<reference evidence="2" key="1">
    <citation type="submission" date="2022-11" db="UniProtKB">
        <authorList>
            <consortium name="WormBaseParasite"/>
        </authorList>
    </citation>
    <scope>IDENTIFICATION</scope>
</reference>
<evidence type="ECO:0000313" key="2">
    <source>
        <dbReference type="WBParaSite" id="PS1159_v2.g12712.t1"/>
    </source>
</evidence>
<sequence length="347" mass="40102">MFEAVHFNPPINEDDIEIAKQKLKDILGLSAEQNGFDDISSDSDNDEYEPDGKEYFAVEKVINRRFEDGEQKFEVKWKGYDDITWEPLENFVTQGSKMAIYLYFKGRWERKQERMAAKSQASGASTNLYLEKERMNRAFETADASVDPVKKNKESRLGKSSSAAQIVLDTTKKAIKKGHENSGPFKKDTVNVELLKTTAGKKENGKETKSNIFNMDTKKAHDVRSNQESDLKFKRSGGKRKAGIHNDSKNLKQFHSSSSTPKFARSSIDLKSKMDTQRREIKEYTERKKKEKAEEERIRREAEAQERLRLEAEAEEQRDFEEYQRMIQNLKNDLASSDDEEFCTEAN</sequence>
<evidence type="ECO:0000313" key="1">
    <source>
        <dbReference type="Proteomes" id="UP000887580"/>
    </source>
</evidence>
<protein>
    <submittedName>
        <fullName evidence="2">Chromo domain-containing protein</fullName>
    </submittedName>
</protein>
<organism evidence="1 2">
    <name type="scientific">Panagrolaimus sp. PS1159</name>
    <dbReference type="NCBI Taxonomy" id="55785"/>
    <lineage>
        <taxon>Eukaryota</taxon>
        <taxon>Metazoa</taxon>
        <taxon>Ecdysozoa</taxon>
        <taxon>Nematoda</taxon>
        <taxon>Chromadorea</taxon>
        <taxon>Rhabditida</taxon>
        <taxon>Tylenchina</taxon>
        <taxon>Panagrolaimomorpha</taxon>
        <taxon>Panagrolaimoidea</taxon>
        <taxon>Panagrolaimidae</taxon>
        <taxon>Panagrolaimus</taxon>
    </lineage>
</organism>
<accession>A0AC35F163</accession>
<proteinExistence type="predicted"/>